<sequence>MMVELINLFADSLNLTVEPVIIQKQDPELVHVPLIVNGKANGLPKLLANGSVDLIAAPFQVTKSRSNLFSFSEPLYTLSTSMLTHDPISLNSDIWSFFRTYTSETWTVILIALLLQISVCVMIRYFEAKVIRTKHIGVLESAWQMLRLQLMQPEKIYFTSLAGRLSIMIFSLVQCAVLLGVFSSWILTSIIRDAATDVPFESMDNFVKGLMAKKFYMISAEPDTWFFEEVNQSQVFPFKQLRAALERNPLRRVDRTRVALQAVVNDKAVVFMQSDSDTFYTSVKFCNLNRVYQDMPVVTSHLMFSNLFRKNWPLAALFNRSIVENKMHVNRILRKYKTLLTKDKPICKTKSLHSSLSIYPYLGLVIICMTIISVSFFILFLENFVHSAKKSLTKIN</sequence>
<keyword evidence="1" id="KW-0472">Membrane</keyword>
<evidence type="ECO:0000313" key="4">
    <source>
        <dbReference type="WBParaSite" id="BXY_1604800.1"/>
    </source>
</evidence>
<dbReference type="WBParaSite" id="BXY_1604800.1">
    <property type="protein sequence ID" value="BXY_1604800.1"/>
    <property type="gene ID" value="BXY_1604800"/>
</dbReference>
<dbReference type="PANTHER" id="PTHR22714:SF7">
    <property type="entry name" value="SOLUTE-BINDING PROTEIN FAMILY 3_N-TERMINAL DOMAIN-CONTAINING PROTEIN"/>
    <property type="match status" value="1"/>
</dbReference>
<dbReference type="PANTHER" id="PTHR22714">
    <property type="entry name" value="PROTEIN CBG02446-RELATED"/>
    <property type="match status" value="1"/>
</dbReference>
<dbReference type="InterPro" id="IPR040128">
    <property type="entry name" value="T25E4.2-like"/>
</dbReference>
<dbReference type="Gene3D" id="3.40.190.10">
    <property type="entry name" value="Periplasmic binding protein-like II"/>
    <property type="match status" value="1"/>
</dbReference>
<dbReference type="InterPro" id="IPR001638">
    <property type="entry name" value="Solute-binding_3/MltF_N"/>
</dbReference>
<dbReference type="Proteomes" id="UP000095284">
    <property type="component" value="Unplaced"/>
</dbReference>
<accession>A0A1I7SSN1</accession>
<feature type="domain" description="Solute-binding protein family 3/N-terminal" evidence="2">
    <location>
        <begin position="36"/>
        <end position="336"/>
    </location>
</feature>
<keyword evidence="1" id="KW-0812">Transmembrane</keyword>
<evidence type="ECO:0000259" key="2">
    <source>
        <dbReference type="Pfam" id="PF00497"/>
    </source>
</evidence>
<protein>
    <submittedName>
        <fullName evidence="4">PBPb domain-containing protein</fullName>
    </submittedName>
</protein>
<feature type="transmembrane region" description="Helical" evidence="1">
    <location>
        <begin position="165"/>
        <end position="187"/>
    </location>
</feature>
<dbReference type="SUPFAM" id="SSF53850">
    <property type="entry name" value="Periplasmic binding protein-like II"/>
    <property type="match status" value="1"/>
</dbReference>
<keyword evidence="1" id="KW-1133">Transmembrane helix</keyword>
<reference evidence="4" key="1">
    <citation type="submission" date="2016-11" db="UniProtKB">
        <authorList>
            <consortium name="WormBaseParasite"/>
        </authorList>
    </citation>
    <scope>IDENTIFICATION</scope>
</reference>
<feature type="transmembrane region" description="Helical" evidence="1">
    <location>
        <begin position="358"/>
        <end position="381"/>
    </location>
</feature>
<feature type="transmembrane region" description="Helical" evidence="1">
    <location>
        <begin position="105"/>
        <end position="126"/>
    </location>
</feature>
<name>A0A1I7SSN1_BURXY</name>
<dbReference type="AlphaFoldDB" id="A0A1I7SSN1"/>
<evidence type="ECO:0000313" key="3">
    <source>
        <dbReference type="Proteomes" id="UP000095284"/>
    </source>
</evidence>
<proteinExistence type="predicted"/>
<evidence type="ECO:0000256" key="1">
    <source>
        <dbReference type="SAM" id="Phobius"/>
    </source>
</evidence>
<organism evidence="3 4">
    <name type="scientific">Bursaphelenchus xylophilus</name>
    <name type="common">Pinewood nematode worm</name>
    <name type="synonym">Aphelenchoides xylophilus</name>
    <dbReference type="NCBI Taxonomy" id="6326"/>
    <lineage>
        <taxon>Eukaryota</taxon>
        <taxon>Metazoa</taxon>
        <taxon>Ecdysozoa</taxon>
        <taxon>Nematoda</taxon>
        <taxon>Chromadorea</taxon>
        <taxon>Rhabditida</taxon>
        <taxon>Tylenchina</taxon>
        <taxon>Tylenchomorpha</taxon>
        <taxon>Aphelenchoidea</taxon>
        <taxon>Aphelenchoididae</taxon>
        <taxon>Bursaphelenchus</taxon>
    </lineage>
</organism>
<dbReference type="Pfam" id="PF00497">
    <property type="entry name" value="SBP_bac_3"/>
    <property type="match status" value="1"/>
</dbReference>